<dbReference type="Proteomes" id="UP000033400">
    <property type="component" value="Unassembled WGS sequence"/>
</dbReference>
<dbReference type="EC" id="2.7.13.3" evidence="2"/>
<dbReference type="PROSITE" id="PS50109">
    <property type="entry name" value="HIS_KIN"/>
    <property type="match status" value="1"/>
</dbReference>
<organism evidence="4 5">
    <name type="scientific">Pseudomonas fluorescens</name>
    <dbReference type="NCBI Taxonomy" id="294"/>
    <lineage>
        <taxon>Bacteria</taxon>
        <taxon>Pseudomonadati</taxon>
        <taxon>Pseudomonadota</taxon>
        <taxon>Gammaproteobacteria</taxon>
        <taxon>Pseudomonadales</taxon>
        <taxon>Pseudomonadaceae</taxon>
        <taxon>Pseudomonas</taxon>
    </lineage>
</organism>
<proteinExistence type="predicted"/>
<dbReference type="PRINTS" id="PR00344">
    <property type="entry name" value="BCTRLSENSOR"/>
</dbReference>
<dbReference type="RefSeq" id="WP_028624357.1">
    <property type="nucleotide sequence ID" value="NZ_LACH01000035.1"/>
</dbReference>
<feature type="domain" description="Histidine kinase" evidence="3">
    <location>
        <begin position="1"/>
        <end position="71"/>
    </location>
</feature>
<evidence type="ECO:0000259" key="3">
    <source>
        <dbReference type="PROSITE" id="PS50109"/>
    </source>
</evidence>
<dbReference type="CDD" id="cd00075">
    <property type="entry name" value="HATPase"/>
    <property type="match status" value="1"/>
</dbReference>
<comment type="catalytic activity">
    <reaction evidence="1">
        <text>ATP + protein L-histidine = ADP + protein N-phospho-L-histidine.</text>
        <dbReference type="EC" id="2.7.13.3"/>
    </reaction>
</comment>
<dbReference type="Gene3D" id="3.30.565.10">
    <property type="entry name" value="Histidine kinase-like ATPase, C-terminal domain"/>
    <property type="match status" value="1"/>
</dbReference>
<dbReference type="AlphaFoldDB" id="A0A0F4V9I1"/>
<dbReference type="EMBL" id="LACH01000035">
    <property type="protein sequence ID" value="KJZ64622.1"/>
    <property type="molecule type" value="Genomic_DNA"/>
</dbReference>
<comment type="caution">
    <text evidence="4">The sequence shown here is derived from an EMBL/GenBank/DDBJ whole genome shotgun (WGS) entry which is preliminary data.</text>
</comment>
<dbReference type="SUPFAM" id="SSF55874">
    <property type="entry name" value="ATPase domain of HSP90 chaperone/DNA topoisomerase II/histidine kinase"/>
    <property type="match status" value="1"/>
</dbReference>
<evidence type="ECO:0000256" key="1">
    <source>
        <dbReference type="ARBA" id="ARBA00000085"/>
    </source>
</evidence>
<dbReference type="InterPro" id="IPR003594">
    <property type="entry name" value="HATPase_dom"/>
</dbReference>
<dbReference type="Pfam" id="PF02518">
    <property type="entry name" value="HATPase_c"/>
    <property type="match status" value="1"/>
</dbReference>
<protein>
    <recommendedName>
        <fullName evidence="2">histidine kinase</fullName>
        <ecNumber evidence="2">2.7.13.3</ecNumber>
    </recommendedName>
</protein>
<evidence type="ECO:0000313" key="4">
    <source>
        <dbReference type="EMBL" id="KJZ64622.1"/>
    </source>
</evidence>
<dbReference type="InterPro" id="IPR005467">
    <property type="entry name" value="His_kinase_dom"/>
</dbReference>
<dbReference type="GO" id="GO:0004673">
    <property type="term" value="F:protein histidine kinase activity"/>
    <property type="evidence" value="ECO:0007669"/>
    <property type="project" value="UniProtKB-EC"/>
</dbReference>
<evidence type="ECO:0000313" key="5">
    <source>
        <dbReference type="Proteomes" id="UP000033400"/>
    </source>
</evidence>
<dbReference type="InterPro" id="IPR004358">
    <property type="entry name" value="Sig_transdc_His_kin-like_C"/>
</dbReference>
<evidence type="ECO:0000256" key="2">
    <source>
        <dbReference type="ARBA" id="ARBA00012438"/>
    </source>
</evidence>
<sequence>MTNVGEGIPQPIWRGSLIAFTAFSGRARSGGGTGLGLAIVRSIMLSHGGQVRVRSQKDGETPFTLVFPAFEAVRQASTRKS</sequence>
<dbReference type="InterPro" id="IPR036890">
    <property type="entry name" value="HATPase_C_sf"/>
</dbReference>
<reference evidence="4 5" key="1">
    <citation type="submission" date="2015-03" db="EMBL/GenBank/DDBJ databases">
        <title>Comparative genomics of Pseudomonas insights into diversity of traits involved in vanlence and defense.</title>
        <authorList>
            <person name="Qin Y."/>
        </authorList>
    </citation>
    <scope>NUCLEOTIDE SEQUENCE [LARGE SCALE GENOMIC DNA]</scope>
    <source>
        <strain evidence="4 5">H24</strain>
    </source>
</reference>
<dbReference type="PATRIC" id="fig|294.133.peg.2914"/>
<accession>A0A0F4V9I1</accession>
<name>A0A0F4V9I1_PSEFL</name>
<gene>
    <name evidence="4" type="ORF">VD17_16555</name>
</gene>